<dbReference type="Pfam" id="PF01424">
    <property type="entry name" value="R3H"/>
    <property type="match status" value="1"/>
</dbReference>
<sequence length="582" mass="65304">MELKLPPHRMQITDDLDKLLEILPSNIKQPLENHPQKNSLIEIVLDLGRKPEARFSHRTEYLSDQLITREDITHCVARVGNFSADNRAGIERTLHRISAIRNRQGDIIGLTCRIGRAVFGTILMIKELVESGQSILLLGRPGVGKTTALREIARVLADELEKRVVIIDTSNEIAGDGDVPHPAIGRARRMQVARPELQHQVMIEAVENHMPEVIIIDEIGTELEALAARTIAERGVQLVGTAHGNHLENLIKNPTLSDLIGGIQSVTLGDEEARRRGSQKTVLERKAPPTFEIAVEMWERQKWVVHEDVAQTVDYLLRGKQPIPQLRQVNDEGEVSITRDPSFSSPQQVSTNPPTLIDIPNKPTGLRAQGKMTPLPIAPHPQSIHNDFEEMLANSWYQLEKTGQKMRTPGPNGEDFPIYLYPYGIGKSHLDHVISILKLPIVLTKDLDSADAVLALRSQVKHHSKLVQLAKERQLPIKSIKSNSIPHISRALKELVSLEDGNEPESLDIRVLTRVGSDDEIEALEEARLAVEQIVIPQGQPVELLPRSAKVRKMQHELIEHYRLRSDSFGDEPNRRLRIYPA</sequence>
<dbReference type="EMBL" id="CP138348">
    <property type="protein sequence ID" value="WPF87306.1"/>
    <property type="molecule type" value="Genomic_DNA"/>
</dbReference>
<dbReference type="InterPro" id="IPR003593">
    <property type="entry name" value="AAA+_ATPase"/>
</dbReference>
<dbReference type="InterPro" id="IPR027417">
    <property type="entry name" value="P-loop_NTPase"/>
</dbReference>
<evidence type="ECO:0000256" key="3">
    <source>
        <dbReference type="SAM" id="MobiDB-lite"/>
    </source>
</evidence>
<proteinExistence type="predicted"/>
<feature type="compositionally biased region" description="Polar residues" evidence="3">
    <location>
        <begin position="339"/>
        <end position="354"/>
    </location>
</feature>
<evidence type="ECO:0000256" key="1">
    <source>
        <dbReference type="ARBA" id="ARBA00022741"/>
    </source>
</evidence>
<dbReference type="SMART" id="SM00393">
    <property type="entry name" value="R3H"/>
    <property type="match status" value="1"/>
</dbReference>
<dbReference type="InterPro" id="IPR001374">
    <property type="entry name" value="R3H_dom"/>
</dbReference>
<reference evidence="5" key="1">
    <citation type="submission" date="2023-11" db="EMBL/GenBank/DDBJ databases">
        <title>Genome sequence of Cyanobacterium aponinum BCRC AL20115.</title>
        <authorList>
            <person name="Chang H.-Y."/>
            <person name="Lin K.-M."/>
            <person name="Hsueh H.-T."/>
            <person name="Chu H.-A."/>
            <person name="Kuo C.-H."/>
        </authorList>
    </citation>
    <scope>NUCLEOTIDE SEQUENCE</scope>
    <source>
        <strain evidence="5">AL20115</strain>
    </source>
</reference>
<dbReference type="Gene3D" id="3.30.1370.50">
    <property type="entry name" value="R3H-like domain"/>
    <property type="match status" value="1"/>
</dbReference>
<protein>
    <submittedName>
        <fullName evidence="5">R3H domain-containing nucleic acid-binding protein</fullName>
    </submittedName>
</protein>
<evidence type="ECO:0000256" key="2">
    <source>
        <dbReference type="ARBA" id="ARBA00022840"/>
    </source>
</evidence>
<dbReference type="InterPro" id="IPR045735">
    <property type="entry name" value="Spore_III_AA_AAA+_ATPase"/>
</dbReference>
<dbReference type="CDD" id="cd02645">
    <property type="entry name" value="R3H_AAA"/>
    <property type="match status" value="1"/>
</dbReference>
<dbReference type="Pfam" id="PF25516">
    <property type="entry name" value="PTPase"/>
    <property type="match status" value="1"/>
</dbReference>
<dbReference type="InterPro" id="IPR034081">
    <property type="entry name" value="R3H_AAA"/>
</dbReference>
<dbReference type="GO" id="GO:0003676">
    <property type="term" value="F:nucleic acid binding"/>
    <property type="evidence" value="ECO:0007669"/>
    <property type="project" value="UniProtKB-UniRule"/>
</dbReference>
<keyword evidence="1" id="KW-0547">Nucleotide-binding</keyword>
<dbReference type="PROSITE" id="PS51061">
    <property type="entry name" value="R3H"/>
    <property type="match status" value="1"/>
</dbReference>
<dbReference type="SUPFAM" id="SSF52540">
    <property type="entry name" value="P-loop containing nucleoside triphosphate hydrolases"/>
    <property type="match status" value="1"/>
</dbReference>
<dbReference type="Gene3D" id="3.40.50.300">
    <property type="entry name" value="P-loop containing nucleotide triphosphate hydrolases"/>
    <property type="match status" value="1"/>
</dbReference>
<dbReference type="PANTHER" id="PTHR20953:SF3">
    <property type="entry name" value="P-LOOP CONTAINING NUCLEOSIDE TRIPHOSPHATE HYDROLASES SUPERFAMILY PROTEIN"/>
    <property type="match status" value="1"/>
</dbReference>
<dbReference type="RefSeq" id="WP_015218261.1">
    <property type="nucleotide sequence ID" value="NZ_CP138348.1"/>
</dbReference>
<accession>A0AAF0Z898</accession>
<dbReference type="SUPFAM" id="SSF82708">
    <property type="entry name" value="R3H domain"/>
    <property type="match status" value="1"/>
</dbReference>
<name>A0AAF0Z898_9CHRO</name>
<organism evidence="5">
    <name type="scientific">Cyanobacterium aponinum AL20115</name>
    <dbReference type="NCBI Taxonomy" id="3090662"/>
    <lineage>
        <taxon>Bacteria</taxon>
        <taxon>Bacillati</taxon>
        <taxon>Cyanobacteriota</taxon>
        <taxon>Cyanophyceae</taxon>
        <taxon>Oscillatoriophycideae</taxon>
        <taxon>Chroococcales</taxon>
        <taxon>Geminocystaceae</taxon>
        <taxon>Cyanobacterium</taxon>
    </lineage>
</organism>
<gene>
    <name evidence="5" type="ORF">SAY89_10855</name>
</gene>
<dbReference type="Pfam" id="PF19568">
    <property type="entry name" value="Spore_III_AA"/>
    <property type="match status" value="1"/>
</dbReference>
<dbReference type="PANTHER" id="PTHR20953">
    <property type="entry name" value="KINASE-RELATED"/>
    <property type="match status" value="1"/>
</dbReference>
<dbReference type="SMART" id="SM00382">
    <property type="entry name" value="AAA"/>
    <property type="match status" value="1"/>
</dbReference>
<dbReference type="InterPro" id="IPR036867">
    <property type="entry name" value="R3H_dom_sf"/>
</dbReference>
<evidence type="ECO:0000259" key="4">
    <source>
        <dbReference type="PROSITE" id="PS51061"/>
    </source>
</evidence>
<dbReference type="GO" id="GO:0005524">
    <property type="term" value="F:ATP binding"/>
    <property type="evidence" value="ECO:0007669"/>
    <property type="project" value="UniProtKB-KW"/>
</dbReference>
<feature type="region of interest" description="Disordered" evidence="3">
    <location>
        <begin position="331"/>
        <end position="361"/>
    </location>
</feature>
<evidence type="ECO:0000313" key="5">
    <source>
        <dbReference type="EMBL" id="WPF87306.1"/>
    </source>
</evidence>
<feature type="domain" description="R3H" evidence="4">
    <location>
        <begin position="518"/>
        <end position="582"/>
    </location>
</feature>
<dbReference type="InterPro" id="IPR058670">
    <property type="entry name" value="PTPase_dom"/>
</dbReference>
<dbReference type="AlphaFoldDB" id="A0AAF0Z898"/>
<keyword evidence="2" id="KW-0067">ATP-binding</keyword>
<dbReference type="CDD" id="cd00009">
    <property type="entry name" value="AAA"/>
    <property type="match status" value="1"/>
</dbReference>